<evidence type="ECO:0000313" key="3">
    <source>
        <dbReference type="EMBL" id="GGC96321.1"/>
    </source>
</evidence>
<proteinExistence type="predicted"/>
<dbReference type="SUPFAM" id="SSF55347">
    <property type="entry name" value="Glyceraldehyde-3-phosphate dehydrogenase-like, C-terminal domain"/>
    <property type="match status" value="1"/>
</dbReference>
<organism evidence="3 4">
    <name type="scientific">Thalassobacillus devorans</name>
    <dbReference type="NCBI Taxonomy" id="279813"/>
    <lineage>
        <taxon>Bacteria</taxon>
        <taxon>Bacillati</taxon>
        <taxon>Bacillota</taxon>
        <taxon>Bacilli</taxon>
        <taxon>Bacillales</taxon>
        <taxon>Bacillaceae</taxon>
        <taxon>Thalassobacillus</taxon>
    </lineage>
</organism>
<evidence type="ECO:0000313" key="4">
    <source>
        <dbReference type="Proteomes" id="UP000619534"/>
    </source>
</evidence>
<keyword evidence="4" id="KW-1185">Reference proteome</keyword>
<dbReference type="Gene3D" id="3.40.50.720">
    <property type="entry name" value="NAD(P)-binding Rossmann-like Domain"/>
    <property type="match status" value="1"/>
</dbReference>
<dbReference type="InterPro" id="IPR055170">
    <property type="entry name" value="GFO_IDH_MocA-like_dom"/>
</dbReference>
<protein>
    <submittedName>
        <fullName evidence="3">Oxidoreductase YulF</fullName>
    </submittedName>
</protein>
<dbReference type="Pfam" id="PF01408">
    <property type="entry name" value="GFO_IDH_MocA"/>
    <property type="match status" value="1"/>
</dbReference>
<dbReference type="PANTHER" id="PTHR43054:SF1">
    <property type="entry name" value="SCYLLO-INOSITOL 2-DEHYDROGENASE (NADP(+)) IOLU"/>
    <property type="match status" value="1"/>
</dbReference>
<dbReference type="EMBL" id="BMCJ01000005">
    <property type="protein sequence ID" value="GGC96321.1"/>
    <property type="molecule type" value="Genomic_DNA"/>
</dbReference>
<dbReference type="Proteomes" id="UP000619534">
    <property type="component" value="Unassembled WGS sequence"/>
</dbReference>
<gene>
    <name evidence="3" type="primary">yulF</name>
    <name evidence="3" type="ORF">GCM10007216_28870</name>
</gene>
<reference evidence="4" key="1">
    <citation type="journal article" date="2019" name="Int. J. Syst. Evol. Microbiol.">
        <title>The Global Catalogue of Microorganisms (GCM) 10K type strain sequencing project: providing services to taxonomists for standard genome sequencing and annotation.</title>
        <authorList>
            <consortium name="The Broad Institute Genomics Platform"/>
            <consortium name="The Broad Institute Genome Sequencing Center for Infectious Disease"/>
            <person name="Wu L."/>
            <person name="Ma J."/>
        </authorList>
    </citation>
    <scope>NUCLEOTIDE SEQUENCE [LARGE SCALE GENOMIC DNA]</scope>
    <source>
        <strain evidence="4">CCM 7282</strain>
    </source>
</reference>
<feature type="domain" description="GFO/IDH/MocA-like oxidoreductase" evidence="2">
    <location>
        <begin position="144"/>
        <end position="253"/>
    </location>
</feature>
<dbReference type="Pfam" id="PF22725">
    <property type="entry name" value="GFO_IDH_MocA_C3"/>
    <property type="match status" value="1"/>
</dbReference>
<accession>A0ABQ1PFV2</accession>
<dbReference type="Gene3D" id="3.30.360.10">
    <property type="entry name" value="Dihydrodipicolinate Reductase, domain 2"/>
    <property type="match status" value="1"/>
</dbReference>
<evidence type="ECO:0000259" key="1">
    <source>
        <dbReference type="Pfam" id="PF01408"/>
    </source>
</evidence>
<feature type="domain" description="Gfo/Idh/MocA-like oxidoreductase N-terminal" evidence="1">
    <location>
        <begin position="8"/>
        <end position="125"/>
    </location>
</feature>
<dbReference type="PANTHER" id="PTHR43054">
    <property type="match status" value="1"/>
</dbReference>
<dbReference type="SUPFAM" id="SSF51735">
    <property type="entry name" value="NAD(P)-binding Rossmann-fold domains"/>
    <property type="match status" value="1"/>
</dbReference>
<sequence>MKGREAMVRFGIIGTNFITERLLEDVKDFEDFQLTAVYSRTVENAEEFAKRFGAEETYVNIEEMAKSNNVDAVYIASPNSLHAHQAITVMEQGKHVLCEKPLASNTIEVEAMVEVAKKNNVLLMEAMKTTFLPNFLSIQKNLHKIGKVRRYVGTFCKYSSRYDAYKEGKVLNAFNPKFSNGSLMDLGVYCIYPMLLLFGPPQSIQANAVLLETGVDGEGSIIFSYDNMEAVVMHSKISTSFSPSEIQGEYGSILIDNISDPEHVEIRYKDGSIEDITQIPSSLSMYYEVEEFIKLITENSKESSINSHYHSLTTIRIVEEARKQAGILYPADTQL</sequence>
<comment type="caution">
    <text evidence="3">The sequence shown here is derived from an EMBL/GenBank/DDBJ whole genome shotgun (WGS) entry which is preliminary data.</text>
</comment>
<name>A0ABQ1PFV2_9BACI</name>
<dbReference type="InterPro" id="IPR000683">
    <property type="entry name" value="Gfo/Idh/MocA-like_OxRdtase_N"/>
</dbReference>
<evidence type="ECO:0000259" key="2">
    <source>
        <dbReference type="Pfam" id="PF22725"/>
    </source>
</evidence>
<dbReference type="InterPro" id="IPR036291">
    <property type="entry name" value="NAD(P)-bd_dom_sf"/>
</dbReference>